<dbReference type="InterPro" id="IPR057326">
    <property type="entry name" value="KR_dom"/>
</dbReference>
<feature type="domain" description="Ketoreductase" evidence="3">
    <location>
        <begin position="8"/>
        <end position="197"/>
    </location>
</feature>
<sequence length="260" mass="27371">MAELLTDKTAVVTGAASGNGRQISLAFACHGADVVVADIQPEPREGGTPTHEKIASETDTTADATYVECDVTNTDDLEEAVEAAEEFGGVEVMVNNAGIFRDEDFLDVTEDEYDQLMDINAKGVFFGAQAAAKRMVERDRGGSIINISSVAGLEGSGEYPTYCTSKGAVRLLTYSLASALGPNNIRVNGIHPGIIETTMTSEDVPIVGAELGEQFLETVPLRRNGQPEDVADAAVLLASDLASYVTAISFVVDGGMTNTQ</sequence>
<accession>A0ABD5VDR8</accession>
<dbReference type="PRINTS" id="PR00080">
    <property type="entry name" value="SDRFAMILY"/>
</dbReference>
<reference evidence="4 5" key="1">
    <citation type="journal article" date="2019" name="Int. J. Syst. Evol. Microbiol.">
        <title>The Global Catalogue of Microorganisms (GCM) 10K type strain sequencing project: providing services to taxonomists for standard genome sequencing and annotation.</title>
        <authorList>
            <consortium name="The Broad Institute Genomics Platform"/>
            <consortium name="The Broad Institute Genome Sequencing Center for Infectious Disease"/>
            <person name="Wu L."/>
            <person name="Ma J."/>
        </authorList>
    </citation>
    <scope>NUCLEOTIDE SEQUENCE [LARGE SCALE GENOMIC DNA]</scope>
    <source>
        <strain evidence="4 5">CGMCC 1.3240</strain>
    </source>
</reference>
<keyword evidence="5" id="KW-1185">Reference proteome</keyword>
<proteinExistence type="inferred from homology"/>
<dbReference type="AlphaFoldDB" id="A0ABD5VDR8"/>
<name>A0ABD5VDR8_9EURY</name>
<dbReference type="SMART" id="SM00822">
    <property type="entry name" value="PKS_KR"/>
    <property type="match status" value="1"/>
</dbReference>
<dbReference type="InterPro" id="IPR020904">
    <property type="entry name" value="Sc_DH/Rdtase_CS"/>
</dbReference>
<dbReference type="GO" id="GO:0016616">
    <property type="term" value="F:oxidoreductase activity, acting on the CH-OH group of donors, NAD or NADP as acceptor"/>
    <property type="evidence" value="ECO:0007669"/>
    <property type="project" value="UniProtKB-ARBA"/>
</dbReference>
<gene>
    <name evidence="4" type="ORF">ACFQGH_17910</name>
</gene>
<dbReference type="Gene3D" id="3.40.50.720">
    <property type="entry name" value="NAD(P)-binding Rossmann-like Domain"/>
    <property type="match status" value="1"/>
</dbReference>
<comment type="similarity">
    <text evidence="1">Belongs to the short-chain dehydrogenases/reductases (SDR) family.</text>
</comment>
<dbReference type="CDD" id="cd05233">
    <property type="entry name" value="SDR_c"/>
    <property type="match status" value="1"/>
</dbReference>
<evidence type="ECO:0000313" key="5">
    <source>
        <dbReference type="Proteomes" id="UP001596312"/>
    </source>
</evidence>
<evidence type="ECO:0000256" key="2">
    <source>
        <dbReference type="ARBA" id="ARBA00023002"/>
    </source>
</evidence>
<dbReference type="SUPFAM" id="SSF51735">
    <property type="entry name" value="NAD(P)-binding Rossmann-fold domains"/>
    <property type="match status" value="1"/>
</dbReference>
<dbReference type="RefSeq" id="WP_340605644.1">
    <property type="nucleotide sequence ID" value="NZ_JBBMXV010000006.1"/>
</dbReference>
<dbReference type="InterPro" id="IPR036291">
    <property type="entry name" value="NAD(P)-bd_dom_sf"/>
</dbReference>
<evidence type="ECO:0000259" key="3">
    <source>
        <dbReference type="SMART" id="SM00822"/>
    </source>
</evidence>
<organism evidence="4 5">
    <name type="scientific">Halalkalicoccus tibetensis</name>
    <dbReference type="NCBI Taxonomy" id="175632"/>
    <lineage>
        <taxon>Archaea</taxon>
        <taxon>Methanobacteriati</taxon>
        <taxon>Methanobacteriota</taxon>
        <taxon>Stenosarchaea group</taxon>
        <taxon>Halobacteria</taxon>
        <taxon>Halobacteriales</taxon>
        <taxon>Halococcaceae</taxon>
        <taxon>Halalkalicoccus</taxon>
    </lineage>
</organism>
<dbReference type="PANTHER" id="PTHR42760">
    <property type="entry name" value="SHORT-CHAIN DEHYDROGENASES/REDUCTASES FAMILY MEMBER"/>
    <property type="match status" value="1"/>
</dbReference>
<comment type="caution">
    <text evidence="4">The sequence shown here is derived from an EMBL/GenBank/DDBJ whole genome shotgun (WGS) entry which is preliminary data.</text>
</comment>
<dbReference type="Proteomes" id="UP001596312">
    <property type="component" value="Unassembled WGS sequence"/>
</dbReference>
<evidence type="ECO:0000256" key="1">
    <source>
        <dbReference type="ARBA" id="ARBA00006484"/>
    </source>
</evidence>
<dbReference type="PROSITE" id="PS00061">
    <property type="entry name" value="ADH_SHORT"/>
    <property type="match status" value="1"/>
</dbReference>
<keyword evidence="2" id="KW-0560">Oxidoreductase</keyword>
<dbReference type="Pfam" id="PF13561">
    <property type="entry name" value="adh_short_C2"/>
    <property type="match status" value="1"/>
</dbReference>
<dbReference type="InterPro" id="IPR002347">
    <property type="entry name" value="SDR_fam"/>
</dbReference>
<dbReference type="PRINTS" id="PR00081">
    <property type="entry name" value="GDHRDH"/>
</dbReference>
<dbReference type="NCBIfam" id="NF005559">
    <property type="entry name" value="PRK07231.1"/>
    <property type="match status" value="1"/>
</dbReference>
<evidence type="ECO:0000313" key="4">
    <source>
        <dbReference type="EMBL" id="MFC6907064.1"/>
    </source>
</evidence>
<protein>
    <submittedName>
        <fullName evidence="4">SDR family oxidoreductase</fullName>
    </submittedName>
</protein>
<dbReference type="PANTHER" id="PTHR42760:SF83">
    <property type="entry name" value="(3R)-3-HYDROXYACYL-COA DEHYDROGENASE"/>
    <property type="match status" value="1"/>
</dbReference>
<dbReference type="EMBL" id="JBHSXQ010000006">
    <property type="protein sequence ID" value="MFC6907064.1"/>
    <property type="molecule type" value="Genomic_DNA"/>
</dbReference>
<dbReference type="FunFam" id="3.40.50.720:FF:000084">
    <property type="entry name" value="Short-chain dehydrogenase reductase"/>
    <property type="match status" value="1"/>
</dbReference>